<keyword evidence="2" id="KW-0812">Transmembrane</keyword>
<gene>
    <name evidence="3" type="ORF">F0344_21045</name>
</gene>
<dbReference type="EMBL" id="CP045702">
    <property type="protein sequence ID" value="QNE79345.1"/>
    <property type="molecule type" value="Genomic_DNA"/>
</dbReference>
<feature type="region of interest" description="Disordered" evidence="1">
    <location>
        <begin position="66"/>
        <end position="150"/>
    </location>
</feature>
<evidence type="ECO:0000256" key="1">
    <source>
        <dbReference type="SAM" id="MobiDB-lite"/>
    </source>
</evidence>
<evidence type="ECO:0000256" key="2">
    <source>
        <dbReference type="SAM" id="Phobius"/>
    </source>
</evidence>
<sequence length="303" mass="30867">MVCSGCGSVARAAAGDGSWIARETLTGRMSTLPGRRKALLAAGAVVAAGGLFTAVSFLASADRGELGGGRPDAAGRADALPDPVGGAPSLIGRGTESPETPPDASTPPPDGPRYRYTAWAGPGCPQGSGDSAAPGGSGGSGDSAGSTGEYRERGRFENGQAGWYTVGSGGFTGGSCDGRFSAVPMSGSPTEDRGGTAIWSWHLGKGFRECALTVFVPSSGRDRDVAGDPTFYRVLSDPDDTDSAYTGFAVRQPEHRGSPVDVRSFPVKGAVFAVQLIDRGRDWGDEELAGAHHAAAQLKVSCR</sequence>
<dbReference type="AlphaFoldDB" id="A0A7G7BVI0"/>
<dbReference type="Proteomes" id="UP000515307">
    <property type="component" value="Chromosome"/>
</dbReference>
<feature type="compositionally biased region" description="Pro residues" evidence="1">
    <location>
        <begin position="99"/>
        <end position="111"/>
    </location>
</feature>
<keyword evidence="2" id="KW-1133">Transmembrane helix</keyword>
<reference evidence="4" key="1">
    <citation type="submission" date="2019-10" db="EMBL/GenBank/DDBJ databases">
        <title>Antimicrobial potential of Antarctic Bacteria.</title>
        <authorList>
            <person name="Benaud N."/>
            <person name="Edwards R.J."/>
            <person name="Ferrari B.C."/>
        </authorList>
    </citation>
    <scope>NUCLEOTIDE SEQUENCE [LARGE SCALE GENOMIC DNA]</scope>
    <source>
        <strain evidence="4">NBSH44</strain>
    </source>
</reference>
<proteinExistence type="predicted"/>
<evidence type="ECO:0000313" key="3">
    <source>
        <dbReference type="EMBL" id="QNE79345.1"/>
    </source>
</evidence>
<feature type="transmembrane region" description="Helical" evidence="2">
    <location>
        <begin position="38"/>
        <end position="59"/>
    </location>
</feature>
<evidence type="ECO:0000313" key="4">
    <source>
        <dbReference type="Proteomes" id="UP000515307"/>
    </source>
</evidence>
<organism evidence="3 4">
    <name type="scientific">Streptomyces finlayi</name>
    <dbReference type="NCBI Taxonomy" id="67296"/>
    <lineage>
        <taxon>Bacteria</taxon>
        <taxon>Bacillati</taxon>
        <taxon>Actinomycetota</taxon>
        <taxon>Actinomycetes</taxon>
        <taxon>Kitasatosporales</taxon>
        <taxon>Streptomycetaceae</taxon>
        <taxon>Streptomyces</taxon>
    </lineage>
</organism>
<keyword evidence="2" id="KW-0472">Membrane</keyword>
<name>A0A7G7BVI0_9ACTN</name>
<protein>
    <submittedName>
        <fullName evidence="3">Adhesin</fullName>
    </submittedName>
</protein>
<feature type="compositionally biased region" description="Low complexity" evidence="1">
    <location>
        <begin position="71"/>
        <end position="83"/>
    </location>
</feature>
<dbReference type="KEGG" id="sfiy:F0344_21045"/>
<accession>A0A7G7BVI0</accession>
<keyword evidence="4" id="KW-1185">Reference proteome</keyword>